<dbReference type="RefSeq" id="WP_271634324.1">
    <property type="nucleotide sequence ID" value="NZ_CP094970.1"/>
</dbReference>
<dbReference type="Proteomes" id="UP001164390">
    <property type="component" value="Chromosome"/>
</dbReference>
<protein>
    <submittedName>
        <fullName evidence="7">MFS transporter</fullName>
    </submittedName>
</protein>
<dbReference type="InterPro" id="IPR011701">
    <property type="entry name" value="MFS"/>
</dbReference>
<reference evidence="7" key="1">
    <citation type="submission" date="2022-01" db="EMBL/GenBank/DDBJ databases">
        <title>Nocardioidaceae gen. sp. A5X3R13.</title>
        <authorList>
            <person name="Lopez Marin M.A."/>
            <person name="Uhlik O."/>
        </authorList>
    </citation>
    <scope>NUCLEOTIDE SEQUENCE</scope>
    <source>
        <strain evidence="7">A5X3R13</strain>
    </source>
</reference>
<dbReference type="GO" id="GO:0022857">
    <property type="term" value="F:transmembrane transporter activity"/>
    <property type="evidence" value="ECO:0007669"/>
    <property type="project" value="InterPro"/>
</dbReference>
<organism evidence="7 9">
    <name type="scientific">Solicola gregarius</name>
    <dbReference type="NCBI Taxonomy" id="2908642"/>
    <lineage>
        <taxon>Bacteria</taxon>
        <taxon>Bacillati</taxon>
        <taxon>Actinomycetota</taxon>
        <taxon>Actinomycetes</taxon>
        <taxon>Propionibacteriales</taxon>
        <taxon>Nocardioidaceae</taxon>
        <taxon>Solicola</taxon>
    </lineage>
</organism>
<comment type="subcellular location">
    <subcellularLocation>
        <location evidence="1">Cell membrane</location>
        <topology evidence="1">Multi-pass membrane protein</topology>
    </subcellularLocation>
</comment>
<keyword evidence="9" id="KW-1185">Reference proteome</keyword>
<dbReference type="Gene3D" id="1.20.1250.20">
    <property type="entry name" value="MFS general substrate transporter like domains"/>
    <property type="match status" value="2"/>
</dbReference>
<dbReference type="Pfam" id="PF07690">
    <property type="entry name" value="MFS_1"/>
    <property type="match status" value="1"/>
</dbReference>
<dbReference type="InterPro" id="IPR052952">
    <property type="entry name" value="MFS-Transporter"/>
</dbReference>
<sequence>MAMGVGPLTHYALAALGPFVVDDLDLSVGQYGQLWLVVFAAASVATTAGGWLADRMGLRGLFIATFAVSGLATIGAASAAGFLVLIVALVLSGVAQALANPATNRYLLERVDPRRRGSILGIKQSGVQASQLMAGLLLPPLAMWWGWRNALAVCCAVAIVGILATVPATGGPGPRRSATSSGSIRHGPEVAWLFVYAFAAGAVAQATNVYLPLFAHVELDLSASTAGLVVAVLGGVGVVARFLWGRGVQDVRDLRTPMSWLSVITVIALVGIMLTEQVGAWLVWPAAGLFGFSALAANVLVMVAVLNVTPADSIGRATGRVSLGLFLGFMCGPPSAGLVVERLGYPAMWMMLMAIGGFATVIPLAWRTRTPHLVAAA</sequence>
<dbReference type="AlphaFoldDB" id="A0AA46YLD5"/>
<feature type="transmembrane region" description="Helical" evidence="5">
    <location>
        <begin position="346"/>
        <end position="366"/>
    </location>
</feature>
<dbReference type="PROSITE" id="PS50850">
    <property type="entry name" value="MFS"/>
    <property type="match status" value="1"/>
</dbReference>
<dbReference type="EMBL" id="CP094970">
    <property type="protein sequence ID" value="UYM05489.1"/>
    <property type="molecule type" value="Genomic_DNA"/>
</dbReference>
<evidence type="ECO:0000259" key="6">
    <source>
        <dbReference type="PROSITE" id="PS50850"/>
    </source>
</evidence>
<feature type="transmembrane region" description="Helical" evidence="5">
    <location>
        <begin position="150"/>
        <end position="169"/>
    </location>
</feature>
<feature type="transmembrane region" description="Helical" evidence="5">
    <location>
        <begin position="60"/>
        <end position="91"/>
    </location>
</feature>
<dbReference type="InterPro" id="IPR020846">
    <property type="entry name" value="MFS_dom"/>
</dbReference>
<gene>
    <name evidence="8" type="ORF">L0C25_00080</name>
    <name evidence="7" type="ORF">L0C25_23780</name>
</gene>
<evidence type="ECO:0000313" key="8">
    <source>
        <dbReference type="EMBL" id="UYM05522.1"/>
    </source>
</evidence>
<dbReference type="KEGG" id="sgrg:L0C25_00080"/>
<dbReference type="KEGG" id="sgrg:L0C25_23780"/>
<feature type="transmembrane region" description="Helical" evidence="5">
    <location>
        <begin position="321"/>
        <end position="340"/>
    </location>
</feature>
<dbReference type="InterPro" id="IPR036259">
    <property type="entry name" value="MFS_trans_sf"/>
</dbReference>
<keyword evidence="2 5" id="KW-0812">Transmembrane</keyword>
<feature type="transmembrane region" description="Helical" evidence="5">
    <location>
        <begin position="256"/>
        <end position="275"/>
    </location>
</feature>
<dbReference type="PANTHER" id="PTHR23527">
    <property type="entry name" value="BLL3282 PROTEIN"/>
    <property type="match status" value="1"/>
</dbReference>
<dbReference type="PANTHER" id="PTHR23527:SF1">
    <property type="entry name" value="BLL3282 PROTEIN"/>
    <property type="match status" value="1"/>
</dbReference>
<accession>A0AA46YLD5</accession>
<feature type="transmembrane region" description="Helical" evidence="5">
    <location>
        <begin position="34"/>
        <end position="53"/>
    </location>
</feature>
<evidence type="ECO:0000256" key="5">
    <source>
        <dbReference type="SAM" id="Phobius"/>
    </source>
</evidence>
<evidence type="ECO:0000313" key="9">
    <source>
        <dbReference type="Proteomes" id="UP001164390"/>
    </source>
</evidence>
<dbReference type="EMBL" id="CP094970">
    <property type="protein sequence ID" value="UYM05522.1"/>
    <property type="molecule type" value="Genomic_DNA"/>
</dbReference>
<feature type="domain" description="Major facilitator superfamily (MFS) profile" evidence="6">
    <location>
        <begin position="1"/>
        <end position="371"/>
    </location>
</feature>
<dbReference type="SUPFAM" id="SSF103473">
    <property type="entry name" value="MFS general substrate transporter"/>
    <property type="match status" value="1"/>
</dbReference>
<evidence type="ECO:0000256" key="3">
    <source>
        <dbReference type="ARBA" id="ARBA00022989"/>
    </source>
</evidence>
<keyword evidence="4 5" id="KW-0472">Membrane</keyword>
<keyword evidence="3 5" id="KW-1133">Transmembrane helix</keyword>
<evidence type="ECO:0000313" key="7">
    <source>
        <dbReference type="EMBL" id="UYM05489.1"/>
    </source>
</evidence>
<dbReference type="GO" id="GO:0005886">
    <property type="term" value="C:plasma membrane"/>
    <property type="evidence" value="ECO:0007669"/>
    <property type="project" value="UniProtKB-SubCell"/>
</dbReference>
<evidence type="ECO:0000256" key="1">
    <source>
        <dbReference type="ARBA" id="ARBA00004651"/>
    </source>
</evidence>
<evidence type="ECO:0000256" key="4">
    <source>
        <dbReference type="ARBA" id="ARBA00023136"/>
    </source>
</evidence>
<proteinExistence type="predicted"/>
<name>A0AA46YLD5_9ACTN</name>
<evidence type="ECO:0000256" key="2">
    <source>
        <dbReference type="ARBA" id="ARBA00022692"/>
    </source>
</evidence>
<feature type="transmembrane region" description="Helical" evidence="5">
    <location>
        <begin position="281"/>
        <end position="309"/>
    </location>
</feature>
<feature type="transmembrane region" description="Helical" evidence="5">
    <location>
        <begin position="223"/>
        <end position="244"/>
    </location>
</feature>
<feature type="transmembrane region" description="Helical" evidence="5">
    <location>
        <begin position="190"/>
        <end position="211"/>
    </location>
</feature>